<feature type="coiled-coil region" evidence="1">
    <location>
        <begin position="36"/>
        <end position="63"/>
    </location>
</feature>
<reference evidence="3" key="1">
    <citation type="submission" date="2015-08" db="UniProtKB">
        <authorList>
            <consortium name="WormBaseParasite"/>
        </authorList>
    </citation>
    <scope>IDENTIFICATION</scope>
</reference>
<evidence type="ECO:0000256" key="1">
    <source>
        <dbReference type="SAM" id="Coils"/>
    </source>
</evidence>
<dbReference type="Proteomes" id="UP000035681">
    <property type="component" value="Unplaced"/>
</dbReference>
<dbReference type="WBParaSite" id="TCONS_00015794.p1">
    <property type="protein sequence ID" value="TCONS_00015794.p1"/>
    <property type="gene ID" value="XLOC_010556"/>
</dbReference>
<dbReference type="AlphaFoldDB" id="A0A0K0EGU2"/>
<keyword evidence="2" id="KW-1185">Reference proteome</keyword>
<evidence type="ECO:0000313" key="2">
    <source>
        <dbReference type="Proteomes" id="UP000035681"/>
    </source>
</evidence>
<organism evidence="3">
    <name type="scientific">Strongyloides stercoralis</name>
    <name type="common">Threadworm</name>
    <dbReference type="NCBI Taxonomy" id="6248"/>
    <lineage>
        <taxon>Eukaryota</taxon>
        <taxon>Metazoa</taxon>
        <taxon>Ecdysozoa</taxon>
        <taxon>Nematoda</taxon>
        <taxon>Chromadorea</taxon>
        <taxon>Rhabditida</taxon>
        <taxon>Tylenchina</taxon>
        <taxon>Panagrolaimomorpha</taxon>
        <taxon>Strongyloidoidea</taxon>
        <taxon>Strongyloididae</taxon>
        <taxon>Strongyloides</taxon>
    </lineage>
</organism>
<proteinExistence type="predicted"/>
<keyword evidence="1" id="KW-0175">Coiled coil</keyword>
<accession>A0A0K0EGU2</accession>
<name>A0A0K0EGU2_STRER</name>
<protein>
    <submittedName>
        <fullName evidence="3">STP1 protein</fullName>
    </submittedName>
</protein>
<evidence type="ECO:0000313" key="3">
    <source>
        <dbReference type="WBParaSite" id="SSTP_0000870200.1"/>
    </source>
</evidence>
<dbReference type="WBParaSite" id="SSTP_0000870200.1">
    <property type="protein sequence ID" value="SSTP_0000870200.1"/>
    <property type="gene ID" value="SSTP_0000870200"/>
</dbReference>
<sequence length="219" mass="25577">MTTNFSNRKRVEPFVPTHFYYSSINDPQKIFTDIITGEMERKIGEILEKKEKEENEKKNSQGKVINGVYQKKEPDYGWLMDSKLKERKNLSFLEYSHVSDLIEKTTSSEWNVLIDLWGWELDSVTTRNEVIKTFEECVYKIISNRLQLLPSSASVDDVAISMKQLMDKEESEKDYSFETNSMKTSFTTLSVDTLLTSNNESIQLKDDAKKKFYKVMDIV</sequence>